<keyword evidence="3" id="KW-0057">Aromatic amino acid biosynthesis</keyword>
<feature type="domain" description="Quinate/shikimate 5-dehydrogenase/glutamyl-tRNA reductase" evidence="4">
    <location>
        <begin position="15"/>
        <end position="93"/>
    </location>
</feature>
<sequence length="180" mass="20296">MTETKRFKCSDAGFKIEGKKALILGAGGAARAISFALSEKIDEIFISNRTEERAIKLAKELQDKTKIKAIGKDMSEKTLRTLVYSVDILINTTPIGMYPKIDISPISKDLLNENLFIFDIIYNPLQTRLLKDAKEIGSKTLNGLDMFINQGALAFEWWTGKKPNVKLMKEKIIEQLGKKR</sequence>
<dbReference type="GO" id="GO:0004764">
    <property type="term" value="F:shikimate 3-dehydrogenase (NADP+) activity"/>
    <property type="evidence" value="ECO:0007669"/>
    <property type="project" value="InterPro"/>
</dbReference>
<feature type="domain" description="SDH C-terminal" evidence="5">
    <location>
        <begin position="143"/>
        <end position="171"/>
    </location>
</feature>
<evidence type="ECO:0000256" key="2">
    <source>
        <dbReference type="ARBA" id="ARBA00023002"/>
    </source>
</evidence>
<evidence type="ECO:0000256" key="3">
    <source>
        <dbReference type="ARBA" id="ARBA00023141"/>
    </source>
</evidence>
<dbReference type="Gene3D" id="3.40.50.720">
    <property type="entry name" value="NAD(P)-binding Rossmann-like Domain"/>
    <property type="match status" value="1"/>
</dbReference>
<evidence type="ECO:0000313" key="6">
    <source>
        <dbReference type="EMBL" id="GAG74250.1"/>
    </source>
</evidence>
<dbReference type="InterPro" id="IPR041121">
    <property type="entry name" value="SDH_C"/>
</dbReference>
<dbReference type="GO" id="GO:0009073">
    <property type="term" value="P:aromatic amino acid family biosynthetic process"/>
    <property type="evidence" value="ECO:0007669"/>
    <property type="project" value="UniProtKB-KW"/>
</dbReference>
<evidence type="ECO:0000259" key="5">
    <source>
        <dbReference type="Pfam" id="PF18317"/>
    </source>
</evidence>
<evidence type="ECO:0000259" key="4">
    <source>
        <dbReference type="Pfam" id="PF01488"/>
    </source>
</evidence>
<keyword evidence="1" id="KW-0028">Amino-acid biosynthesis</keyword>
<dbReference type="InterPro" id="IPR022893">
    <property type="entry name" value="Shikimate_DH_fam"/>
</dbReference>
<dbReference type="PANTHER" id="PTHR21089:SF1">
    <property type="entry name" value="BIFUNCTIONAL 3-DEHYDROQUINATE DEHYDRATASE_SHIKIMATE DEHYDROGENASE, CHLOROPLASTIC"/>
    <property type="match status" value="1"/>
</dbReference>
<dbReference type="PANTHER" id="PTHR21089">
    <property type="entry name" value="SHIKIMATE DEHYDROGENASE"/>
    <property type="match status" value="1"/>
</dbReference>
<evidence type="ECO:0000256" key="1">
    <source>
        <dbReference type="ARBA" id="ARBA00022605"/>
    </source>
</evidence>
<evidence type="ECO:0008006" key="7">
    <source>
        <dbReference type="Google" id="ProtNLM"/>
    </source>
</evidence>
<dbReference type="GO" id="GO:0019632">
    <property type="term" value="P:shikimate metabolic process"/>
    <property type="evidence" value="ECO:0007669"/>
    <property type="project" value="TreeGrafter"/>
</dbReference>
<keyword evidence="2" id="KW-0560">Oxidoreductase</keyword>
<dbReference type="Pfam" id="PF01488">
    <property type="entry name" value="Shikimate_DH"/>
    <property type="match status" value="1"/>
</dbReference>
<dbReference type="FunFam" id="3.40.50.720:FF:000086">
    <property type="entry name" value="Quinate/shikimate dehydrogenase"/>
    <property type="match status" value="1"/>
</dbReference>
<accession>X0ZWN5</accession>
<dbReference type="AlphaFoldDB" id="X0ZWN5"/>
<comment type="caution">
    <text evidence="6">The sequence shown here is derived from an EMBL/GenBank/DDBJ whole genome shotgun (WGS) entry which is preliminary data.</text>
</comment>
<gene>
    <name evidence="6" type="ORF">S01H4_06425</name>
</gene>
<dbReference type="GO" id="GO:0008652">
    <property type="term" value="P:amino acid biosynthetic process"/>
    <property type="evidence" value="ECO:0007669"/>
    <property type="project" value="UniProtKB-KW"/>
</dbReference>
<dbReference type="EMBL" id="BART01001979">
    <property type="protein sequence ID" value="GAG74250.1"/>
    <property type="molecule type" value="Genomic_DNA"/>
</dbReference>
<dbReference type="InterPro" id="IPR006151">
    <property type="entry name" value="Shikm_DH/Glu-tRNA_Rdtase"/>
</dbReference>
<dbReference type="CDD" id="cd01065">
    <property type="entry name" value="NAD_bind_Shikimate_DH"/>
    <property type="match status" value="1"/>
</dbReference>
<dbReference type="SUPFAM" id="SSF51735">
    <property type="entry name" value="NAD(P)-binding Rossmann-fold domains"/>
    <property type="match status" value="1"/>
</dbReference>
<dbReference type="InterPro" id="IPR036291">
    <property type="entry name" value="NAD(P)-bd_dom_sf"/>
</dbReference>
<protein>
    <recommendedName>
        <fullName evidence="7">Shikimate dehydrogenase (NADP(+))</fullName>
    </recommendedName>
</protein>
<dbReference type="Pfam" id="PF18317">
    <property type="entry name" value="SDH_C"/>
    <property type="match status" value="1"/>
</dbReference>
<dbReference type="GO" id="GO:0009423">
    <property type="term" value="P:chorismate biosynthetic process"/>
    <property type="evidence" value="ECO:0007669"/>
    <property type="project" value="TreeGrafter"/>
</dbReference>
<name>X0ZWN5_9ZZZZ</name>
<reference evidence="6" key="1">
    <citation type="journal article" date="2014" name="Front. Microbiol.">
        <title>High frequency of phylogenetically diverse reductive dehalogenase-homologous genes in deep subseafloor sedimentary metagenomes.</title>
        <authorList>
            <person name="Kawai M."/>
            <person name="Futagami T."/>
            <person name="Toyoda A."/>
            <person name="Takaki Y."/>
            <person name="Nishi S."/>
            <person name="Hori S."/>
            <person name="Arai W."/>
            <person name="Tsubouchi T."/>
            <person name="Morono Y."/>
            <person name="Uchiyama I."/>
            <person name="Ito T."/>
            <person name="Fujiyama A."/>
            <person name="Inagaki F."/>
            <person name="Takami H."/>
        </authorList>
    </citation>
    <scope>NUCLEOTIDE SEQUENCE</scope>
    <source>
        <strain evidence="6">Expedition CK06-06</strain>
    </source>
</reference>
<organism evidence="6">
    <name type="scientific">marine sediment metagenome</name>
    <dbReference type="NCBI Taxonomy" id="412755"/>
    <lineage>
        <taxon>unclassified sequences</taxon>
        <taxon>metagenomes</taxon>
        <taxon>ecological metagenomes</taxon>
    </lineage>
</organism>
<proteinExistence type="predicted"/>